<feature type="transmembrane region" description="Helical" evidence="1">
    <location>
        <begin position="6"/>
        <end position="24"/>
    </location>
</feature>
<reference evidence="3 4" key="1">
    <citation type="submission" date="2019-06" db="EMBL/GenBank/DDBJ databases">
        <title>Complete genome of Dickeya zeae PL65.</title>
        <authorList>
            <person name="Boluk G."/>
            <person name="Arif M."/>
        </authorList>
    </citation>
    <scope>NUCLEOTIDE SEQUENCE [LARGE SCALE GENOMIC DNA]</scope>
    <source>
        <strain evidence="3 4">PL65</strain>
    </source>
</reference>
<feature type="transmembrane region" description="Helical" evidence="1">
    <location>
        <begin position="116"/>
        <end position="135"/>
    </location>
</feature>
<dbReference type="EMBL" id="CP040817">
    <property type="protein sequence ID" value="QYM94041.1"/>
    <property type="molecule type" value="Genomic_DNA"/>
</dbReference>
<feature type="transmembrane region" description="Helical" evidence="1">
    <location>
        <begin position="335"/>
        <end position="358"/>
    </location>
</feature>
<dbReference type="GO" id="GO:0016746">
    <property type="term" value="F:acyltransferase activity"/>
    <property type="evidence" value="ECO:0007669"/>
    <property type="project" value="UniProtKB-KW"/>
</dbReference>
<keyword evidence="1" id="KW-0812">Transmembrane</keyword>
<dbReference type="PANTHER" id="PTHR23028">
    <property type="entry name" value="ACETYLTRANSFERASE"/>
    <property type="match status" value="1"/>
</dbReference>
<feature type="transmembrane region" description="Helical" evidence="1">
    <location>
        <begin position="281"/>
        <end position="299"/>
    </location>
</feature>
<organism evidence="3 4">
    <name type="scientific">Dickeya zeae</name>
    <dbReference type="NCBI Taxonomy" id="204042"/>
    <lineage>
        <taxon>Bacteria</taxon>
        <taxon>Pseudomonadati</taxon>
        <taxon>Pseudomonadota</taxon>
        <taxon>Gammaproteobacteria</taxon>
        <taxon>Enterobacterales</taxon>
        <taxon>Pectobacteriaceae</taxon>
        <taxon>Dickeya</taxon>
    </lineage>
</organism>
<feature type="transmembrane region" description="Helical" evidence="1">
    <location>
        <begin position="173"/>
        <end position="192"/>
    </location>
</feature>
<accession>A0ABX8W7B0</accession>
<evidence type="ECO:0000256" key="1">
    <source>
        <dbReference type="SAM" id="Phobius"/>
    </source>
</evidence>
<proteinExistence type="predicted"/>
<name>A0ABX8W7B0_9GAMM</name>
<gene>
    <name evidence="3" type="ORF">FGI21_20325</name>
</gene>
<evidence type="ECO:0000313" key="4">
    <source>
        <dbReference type="Proteomes" id="UP000824976"/>
    </source>
</evidence>
<feature type="transmembrane region" description="Helical" evidence="1">
    <location>
        <begin position="311"/>
        <end position="329"/>
    </location>
</feature>
<keyword evidence="1" id="KW-0472">Membrane</keyword>
<keyword evidence="4" id="KW-1185">Reference proteome</keyword>
<feature type="transmembrane region" description="Helical" evidence="1">
    <location>
        <begin position="250"/>
        <end position="269"/>
    </location>
</feature>
<keyword evidence="3" id="KW-0012">Acyltransferase</keyword>
<dbReference type="Proteomes" id="UP000824976">
    <property type="component" value="Chromosome"/>
</dbReference>
<protein>
    <submittedName>
        <fullName evidence="3">Acyltransferase</fullName>
    </submittedName>
</protein>
<sequence>MLNSIHQALWFVAIIVVSGFLFCFLPSKQNIKNNRINNVDGLRYVLASIVSVSHFIYTYNYIKTSDWSEGEYYMLGRIGAIAVSVFFLLSGYLFASKISSEDERWYPFYFKRIFRIVPMTYVSSIICVIFAYHYASDLKSIDFRLVLYWFDGGFFNERPQLFGGPTKVFNADVTWTLVYEWALYAALPLVWIINKSTGMKATRAIPIMVLFISFYGVSAWSYRLGVYISFFAVGAIIKDIASLNLIRKGAFLDVASLVFFVFSFVSAYYSDPLAYQCLVFYSLFFFTIISGSTWFGLLTTKGFVLLGNASYSMYLLHNFFWFIAIKLFGRYDLKIGYVFYSLTFVLICAVSVMTYKFIETPMNKFAERFSNKYLN</sequence>
<feature type="domain" description="Acyltransferase 3" evidence="2">
    <location>
        <begin position="37"/>
        <end position="352"/>
    </location>
</feature>
<keyword evidence="3" id="KW-0808">Transferase</keyword>
<feature type="transmembrane region" description="Helical" evidence="1">
    <location>
        <begin position="44"/>
        <end position="62"/>
    </location>
</feature>
<dbReference type="RefSeq" id="WP_220177467.1">
    <property type="nucleotide sequence ID" value="NZ_CP040817.1"/>
</dbReference>
<evidence type="ECO:0000313" key="3">
    <source>
        <dbReference type="EMBL" id="QYM94041.1"/>
    </source>
</evidence>
<evidence type="ECO:0000259" key="2">
    <source>
        <dbReference type="Pfam" id="PF01757"/>
    </source>
</evidence>
<feature type="transmembrane region" description="Helical" evidence="1">
    <location>
        <begin position="74"/>
        <end position="95"/>
    </location>
</feature>
<dbReference type="Pfam" id="PF01757">
    <property type="entry name" value="Acyl_transf_3"/>
    <property type="match status" value="1"/>
</dbReference>
<dbReference type="InterPro" id="IPR050879">
    <property type="entry name" value="Acyltransferase_3"/>
</dbReference>
<keyword evidence="1" id="KW-1133">Transmembrane helix</keyword>
<dbReference type="InterPro" id="IPR002656">
    <property type="entry name" value="Acyl_transf_3_dom"/>
</dbReference>